<dbReference type="Pfam" id="PF11926">
    <property type="entry name" value="DUF3444"/>
    <property type="match status" value="2"/>
</dbReference>
<proteinExistence type="predicted"/>
<organism evidence="3 4">
    <name type="scientific">Capsella rubella</name>
    <dbReference type="NCBI Taxonomy" id="81985"/>
    <lineage>
        <taxon>Eukaryota</taxon>
        <taxon>Viridiplantae</taxon>
        <taxon>Streptophyta</taxon>
        <taxon>Embryophyta</taxon>
        <taxon>Tracheophyta</taxon>
        <taxon>Spermatophyta</taxon>
        <taxon>Magnoliopsida</taxon>
        <taxon>eudicotyledons</taxon>
        <taxon>Gunneridae</taxon>
        <taxon>Pentapetalae</taxon>
        <taxon>rosids</taxon>
        <taxon>malvids</taxon>
        <taxon>Brassicales</taxon>
        <taxon>Brassicaceae</taxon>
        <taxon>Camelineae</taxon>
        <taxon>Capsella</taxon>
    </lineage>
</organism>
<gene>
    <name evidence="3" type="ORF">CARUB_v10002557mg</name>
</gene>
<keyword evidence="4" id="KW-1185">Reference proteome</keyword>
<evidence type="ECO:0000256" key="1">
    <source>
        <dbReference type="SAM" id="MobiDB-lite"/>
    </source>
</evidence>
<sequence length="546" mass="62355">MIDSNSNELLGRKAVSETLMKVASSDDDTAFSSACAVVSVGEKRKMNEYGGSSNSLTRGVGHNNRRVSNDDGYTERREESVQAQPKISESVGPKFNDFSKLREEATFAVGQTWALYDTADGMPRLYAQIKKVSVPSFGLRITYLEPDPDDENEILWFEEGLPVSVGKFRLGQNQNTKDRSRFSHVIHCDEGNNSAHFTVFPRKGETWALYKNWDINWSSEPDSHRSYDYDFVEILSDYTDGAGVSVAFLHKAKGFSSVFFPMGTDDSNISQVLPHSLYRFSHRVSSFKLRGSEGKGMPKDAYELDQAAFPELMEEKVIPFHLLAELTALKSKPEALCFPIEGTVYKTGQIWSYYRRYERFPWYYGRIEKITLTQAFEQQAVCTLRMSPLKATHFPEDVVQWDDKRMPVGCGTFLAMKGIQILTPNDVSQQILPEISMDGKEYTILPKVGDLWAIYKWWTPHYEFNFMEKYYDYDIVEVLDDTLDYKVLELEPVSLFNEGSKTTFCRATETRHRDTDGEEDGSEVIFTIPKSKRLTFSHQIPACLVL</sequence>
<feature type="domain" description="DUF3444" evidence="2">
    <location>
        <begin position="90"/>
        <end position="293"/>
    </location>
</feature>
<dbReference type="PANTHER" id="PTHR45089">
    <property type="entry name" value="DNAJ HEAT SHOCK AMINO-TERMINAL DOMAIN PROTEIN-RELATED"/>
    <property type="match status" value="1"/>
</dbReference>
<protein>
    <recommendedName>
        <fullName evidence="2">DUF3444 domain-containing protein</fullName>
    </recommendedName>
</protein>
<evidence type="ECO:0000259" key="2">
    <source>
        <dbReference type="Pfam" id="PF11926"/>
    </source>
</evidence>
<dbReference type="AlphaFoldDB" id="R0FI52"/>
<reference evidence="4" key="1">
    <citation type="journal article" date="2013" name="Nat. Genet.">
        <title>The Capsella rubella genome and the genomic consequences of rapid mating system evolution.</title>
        <authorList>
            <person name="Slotte T."/>
            <person name="Hazzouri K.M."/>
            <person name="Agren J.A."/>
            <person name="Koenig D."/>
            <person name="Maumus F."/>
            <person name="Guo Y.L."/>
            <person name="Steige K."/>
            <person name="Platts A.E."/>
            <person name="Escobar J.S."/>
            <person name="Newman L.K."/>
            <person name="Wang W."/>
            <person name="Mandakova T."/>
            <person name="Vello E."/>
            <person name="Smith L.M."/>
            <person name="Henz S.R."/>
            <person name="Steffen J."/>
            <person name="Takuno S."/>
            <person name="Brandvain Y."/>
            <person name="Coop G."/>
            <person name="Andolfatto P."/>
            <person name="Hu T.T."/>
            <person name="Blanchette M."/>
            <person name="Clark R.M."/>
            <person name="Quesneville H."/>
            <person name="Nordborg M."/>
            <person name="Gaut B.S."/>
            <person name="Lysak M.A."/>
            <person name="Jenkins J."/>
            <person name="Grimwood J."/>
            <person name="Chapman J."/>
            <person name="Prochnik S."/>
            <person name="Shu S."/>
            <person name="Rokhsar D."/>
            <person name="Schmutz J."/>
            <person name="Weigel D."/>
            <person name="Wright S.I."/>
        </authorList>
    </citation>
    <scope>NUCLEOTIDE SEQUENCE [LARGE SCALE GENOMIC DNA]</scope>
    <source>
        <strain evidence="4">cv. Monte Gargano</strain>
    </source>
</reference>
<dbReference type="STRING" id="81985.R0FI52"/>
<dbReference type="EMBL" id="KB870810">
    <property type="protein sequence ID" value="EOA22032.1"/>
    <property type="molecule type" value="Genomic_DNA"/>
</dbReference>
<feature type="compositionally biased region" description="Basic and acidic residues" evidence="1">
    <location>
        <begin position="67"/>
        <end position="80"/>
    </location>
</feature>
<accession>R0FI52</accession>
<dbReference type="PANTHER" id="PTHR45089:SF50">
    <property type="entry name" value="DNAJ HEAT SHOCK AMINO-TERMINAL DOMAIN PROTEIN-RELATED"/>
    <property type="match status" value="1"/>
</dbReference>
<dbReference type="OrthoDB" id="10250354at2759"/>
<evidence type="ECO:0000313" key="4">
    <source>
        <dbReference type="Proteomes" id="UP000029121"/>
    </source>
</evidence>
<evidence type="ECO:0000313" key="3">
    <source>
        <dbReference type="EMBL" id="EOA22032.1"/>
    </source>
</evidence>
<dbReference type="Proteomes" id="UP000029121">
    <property type="component" value="Unassembled WGS sequence"/>
</dbReference>
<feature type="domain" description="DUF3444" evidence="2">
    <location>
        <begin position="342"/>
        <end position="544"/>
    </location>
</feature>
<dbReference type="InterPro" id="IPR024593">
    <property type="entry name" value="DUF3444"/>
</dbReference>
<feature type="region of interest" description="Disordered" evidence="1">
    <location>
        <begin position="48"/>
        <end position="89"/>
    </location>
</feature>
<dbReference type="KEGG" id="crb:17881302"/>
<name>R0FI52_9BRAS</name>
<dbReference type="eggNOG" id="ENOG502QS8C">
    <property type="taxonomic scope" value="Eukaryota"/>
</dbReference>